<evidence type="ECO:0000259" key="1">
    <source>
        <dbReference type="Pfam" id="PF01636"/>
    </source>
</evidence>
<dbReference type="InterPro" id="IPR011009">
    <property type="entry name" value="Kinase-like_dom_sf"/>
</dbReference>
<reference evidence="3" key="2">
    <citation type="submission" date="2015-01" db="EMBL/GenBank/DDBJ databases">
        <title>Evolutionary Origins and Diversification of the Mycorrhizal Mutualists.</title>
        <authorList>
            <consortium name="DOE Joint Genome Institute"/>
            <consortium name="Mycorrhizal Genomics Consortium"/>
            <person name="Kohler A."/>
            <person name="Kuo A."/>
            <person name="Nagy L.G."/>
            <person name="Floudas D."/>
            <person name="Copeland A."/>
            <person name="Barry K.W."/>
            <person name="Cichocki N."/>
            <person name="Veneault-Fourrey C."/>
            <person name="LaButti K."/>
            <person name="Lindquist E.A."/>
            <person name="Lipzen A."/>
            <person name="Lundell T."/>
            <person name="Morin E."/>
            <person name="Murat C."/>
            <person name="Riley R."/>
            <person name="Ohm R."/>
            <person name="Sun H."/>
            <person name="Tunlid A."/>
            <person name="Henrissat B."/>
            <person name="Grigoriev I.V."/>
            <person name="Hibbett D.S."/>
            <person name="Martin F."/>
        </authorList>
    </citation>
    <scope>NUCLEOTIDE SEQUENCE [LARGE SCALE GENOMIC DNA]</scope>
    <source>
        <strain evidence="3">h7</strain>
    </source>
</reference>
<protein>
    <recommendedName>
        <fullName evidence="1">Aminoglycoside phosphotransferase domain-containing protein</fullName>
    </recommendedName>
</protein>
<gene>
    <name evidence="2" type="ORF">M413DRAFT_375149</name>
</gene>
<proteinExistence type="predicted"/>
<dbReference type="InterPro" id="IPR035896">
    <property type="entry name" value="AN1-like_Znf"/>
</dbReference>
<dbReference type="SUPFAM" id="SSF56112">
    <property type="entry name" value="Protein kinase-like (PK-like)"/>
    <property type="match status" value="1"/>
</dbReference>
<organism evidence="2 3">
    <name type="scientific">Hebeloma cylindrosporum</name>
    <dbReference type="NCBI Taxonomy" id="76867"/>
    <lineage>
        <taxon>Eukaryota</taxon>
        <taxon>Fungi</taxon>
        <taxon>Dikarya</taxon>
        <taxon>Basidiomycota</taxon>
        <taxon>Agaricomycotina</taxon>
        <taxon>Agaricomycetes</taxon>
        <taxon>Agaricomycetidae</taxon>
        <taxon>Agaricales</taxon>
        <taxon>Agaricineae</taxon>
        <taxon>Hymenogastraceae</taxon>
        <taxon>Hebeloma</taxon>
    </lineage>
</organism>
<dbReference type="Proteomes" id="UP000053424">
    <property type="component" value="Unassembled WGS sequence"/>
</dbReference>
<dbReference type="InterPro" id="IPR002575">
    <property type="entry name" value="Aminoglycoside_PTrfase"/>
</dbReference>
<sequence>MTLFKCDVDGCLLPSVRRRGSCSLCERHLCNNHLKPDFHHCPNHLENETEYRKRSGAASVKEVTALLSRVNVGALRDRASAIRQVPCIIPDIKHGSSKRMMGGMNYHIPINFVDGVTWLCRIRRRNVTSTPLAHQNQLIESEVATYHFLSSHTSIPVPKVHDYAFHDSPSNSIGVGYILIDKLDGLPLSDHVLGEDDRKRVLNQLADIFISLKQHPFSEIGCLTSPGDLSIGPVLKNCTIDADQEGRLRLLGPFNSTSEYWRSLITHQIQLILRGESYTRNAIDAYLVHRFILDDMIDVITKDDEGKFFLKHMDDKGDHILVDNAFNIVGVIDWEWAQTATLSEAFSSPLYLLDVIDYYSGSNDLTRGELEFASIFTERGEDSLASAITQGRIAHRLAFCVGFGDVDDPEPLPTHFMGLLNATFGRDAPFNSWEKWRESVLRRYSDDDGLKVLIKRN</sequence>
<dbReference type="InterPro" id="IPR051678">
    <property type="entry name" value="AGP_Transferase"/>
</dbReference>
<evidence type="ECO:0000313" key="3">
    <source>
        <dbReference type="Proteomes" id="UP000053424"/>
    </source>
</evidence>
<dbReference type="Pfam" id="PF01636">
    <property type="entry name" value="APH"/>
    <property type="match status" value="1"/>
</dbReference>
<dbReference type="PANTHER" id="PTHR21310:SF15">
    <property type="entry name" value="AMINOGLYCOSIDE PHOSPHOTRANSFERASE DOMAIN-CONTAINING PROTEIN"/>
    <property type="match status" value="1"/>
</dbReference>
<evidence type="ECO:0000313" key="2">
    <source>
        <dbReference type="EMBL" id="KIM44112.1"/>
    </source>
</evidence>
<dbReference type="SUPFAM" id="SSF118310">
    <property type="entry name" value="AN1-like Zinc finger"/>
    <property type="match status" value="1"/>
</dbReference>
<dbReference type="OrthoDB" id="2906425at2759"/>
<accession>A0A0C2YT15</accession>
<keyword evidence="3" id="KW-1185">Reference proteome</keyword>
<dbReference type="AlphaFoldDB" id="A0A0C2YT15"/>
<reference evidence="2 3" key="1">
    <citation type="submission" date="2014-04" db="EMBL/GenBank/DDBJ databases">
        <authorList>
            <consortium name="DOE Joint Genome Institute"/>
            <person name="Kuo A."/>
            <person name="Gay G."/>
            <person name="Dore J."/>
            <person name="Kohler A."/>
            <person name="Nagy L.G."/>
            <person name="Floudas D."/>
            <person name="Copeland A."/>
            <person name="Barry K.W."/>
            <person name="Cichocki N."/>
            <person name="Veneault-Fourrey C."/>
            <person name="LaButti K."/>
            <person name="Lindquist E.A."/>
            <person name="Lipzen A."/>
            <person name="Lundell T."/>
            <person name="Morin E."/>
            <person name="Murat C."/>
            <person name="Sun H."/>
            <person name="Tunlid A."/>
            <person name="Henrissat B."/>
            <person name="Grigoriev I.V."/>
            <person name="Hibbett D.S."/>
            <person name="Martin F."/>
            <person name="Nordberg H.P."/>
            <person name="Cantor M.N."/>
            <person name="Hua S.X."/>
        </authorList>
    </citation>
    <scope>NUCLEOTIDE SEQUENCE [LARGE SCALE GENOMIC DNA]</scope>
    <source>
        <strain evidence="3">h7</strain>
    </source>
</reference>
<name>A0A0C2YT15_HEBCY</name>
<feature type="domain" description="Aminoglycoside phosphotransferase" evidence="1">
    <location>
        <begin position="128"/>
        <end position="338"/>
    </location>
</feature>
<dbReference type="EMBL" id="KN831774">
    <property type="protein sequence ID" value="KIM44112.1"/>
    <property type="molecule type" value="Genomic_DNA"/>
</dbReference>
<dbReference type="HOGENOM" id="CLU_043196_0_0_1"/>
<dbReference type="STRING" id="686832.A0A0C2YT15"/>
<dbReference type="PANTHER" id="PTHR21310">
    <property type="entry name" value="AMINOGLYCOSIDE PHOSPHOTRANSFERASE-RELATED-RELATED"/>
    <property type="match status" value="1"/>
</dbReference>